<dbReference type="GO" id="GO:0016746">
    <property type="term" value="F:acyltransferase activity"/>
    <property type="evidence" value="ECO:0007669"/>
    <property type="project" value="UniProtKB-KW"/>
</dbReference>
<organism evidence="7 8">
    <name type="scientific">Corynebacterium appendicis CIP 107643</name>
    <dbReference type="NCBI Taxonomy" id="1161099"/>
    <lineage>
        <taxon>Bacteria</taxon>
        <taxon>Bacillati</taxon>
        <taxon>Actinomycetota</taxon>
        <taxon>Actinomycetes</taxon>
        <taxon>Mycobacteriales</taxon>
        <taxon>Corynebacteriaceae</taxon>
        <taxon>Corynebacterium</taxon>
    </lineage>
</organism>
<dbReference type="CDD" id="cd07984">
    <property type="entry name" value="LPLAT_LABLAT-like"/>
    <property type="match status" value="1"/>
</dbReference>
<dbReference type="RefSeq" id="WP_076599362.1">
    <property type="nucleotide sequence ID" value="NZ_CP046976.1"/>
</dbReference>
<dbReference type="PANTHER" id="PTHR30606">
    <property type="entry name" value="LIPID A BIOSYNTHESIS LAUROYL ACYLTRANSFERASE"/>
    <property type="match status" value="1"/>
</dbReference>
<keyword evidence="3" id="KW-0997">Cell inner membrane</keyword>
<sequence length="303" mass="32653">MAAAAETTLSERLAAAGYIAGWKAVRHLPPRAASALFNAGADIASDKGRGADMLRRNLTRVVGAENVTRALVRDSMRSYARYWNEAFRLPAIAGDPGVLARLDAGVRGREHLEVTLSRGKGLILTLPHSGNWDMAGMWLVNRYGGFATVAERLRPEALFDAFVDYRDSLGFEVLAATGSAVPPYERLKSVLSCGGIVCLMGERDMTPRGVPVTFFGEETTLPAGPAKLALDTGAGLHVAHSWFEGSAAEPDWGHAVSPEIPVTDVAGTTQRIADGFAANIAAHPEDWHALQPMWPVDREKRKR</sequence>
<evidence type="ECO:0000256" key="2">
    <source>
        <dbReference type="ARBA" id="ARBA00022475"/>
    </source>
</evidence>
<keyword evidence="2" id="KW-1003">Cell membrane</keyword>
<dbReference type="PANTHER" id="PTHR30606:SF10">
    <property type="entry name" value="PHOSPHATIDYLINOSITOL MANNOSIDE ACYLTRANSFERASE"/>
    <property type="match status" value="1"/>
</dbReference>
<reference evidence="8" key="1">
    <citation type="submission" date="2017-01" db="EMBL/GenBank/DDBJ databases">
        <authorList>
            <person name="Varghese N."/>
            <person name="Submissions S."/>
        </authorList>
    </citation>
    <scope>NUCLEOTIDE SEQUENCE [LARGE SCALE GENOMIC DNA]</scope>
    <source>
        <strain evidence="8">DSM 44531</strain>
    </source>
</reference>
<dbReference type="Proteomes" id="UP000186292">
    <property type="component" value="Unassembled WGS sequence"/>
</dbReference>
<dbReference type="GO" id="GO:0009247">
    <property type="term" value="P:glycolipid biosynthetic process"/>
    <property type="evidence" value="ECO:0007669"/>
    <property type="project" value="UniProtKB-ARBA"/>
</dbReference>
<evidence type="ECO:0000256" key="4">
    <source>
        <dbReference type="ARBA" id="ARBA00022679"/>
    </source>
</evidence>
<evidence type="ECO:0000313" key="8">
    <source>
        <dbReference type="Proteomes" id="UP000186292"/>
    </source>
</evidence>
<keyword evidence="8" id="KW-1185">Reference proteome</keyword>
<dbReference type="AlphaFoldDB" id="A0A1N7JFH3"/>
<name>A0A1N7JFH3_9CORY</name>
<keyword evidence="4 7" id="KW-0808">Transferase</keyword>
<keyword evidence="5" id="KW-0472">Membrane</keyword>
<evidence type="ECO:0000256" key="5">
    <source>
        <dbReference type="ARBA" id="ARBA00023136"/>
    </source>
</evidence>
<protein>
    <submittedName>
        <fullName evidence="7">KDO2-lipid IV(A) lauroyltransferase</fullName>
    </submittedName>
</protein>
<dbReference type="EMBL" id="FTOF01000007">
    <property type="protein sequence ID" value="SIS48122.1"/>
    <property type="molecule type" value="Genomic_DNA"/>
</dbReference>
<comment type="subcellular location">
    <subcellularLocation>
        <location evidence="1">Cell inner membrane</location>
    </subcellularLocation>
</comment>
<proteinExistence type="predicted"/>
<evidence type="ECO:0000256" key="3">
    <source>
        <dbReference type="ARBA" id="ARBA00022519"/>
    </source>
</evidence>
<dbReference type="STRING" id="1161099.SAMN05444817_1079"/>
<gene>
    <name evidence="7" type="ORF">SAMN05444817_1079</name>
</gene>
<dbReference type="InterPro" id="IPR004960">
    <property type="entry name" value="LipA_acyltrans"/>
</dbReference>
<dbReference type="GO" id="GO:0005886">
    <property type="term" value="C:plasma membrane"/>
    <property type="evidence" value="ECO:0007669"/>
    <property type="project" value="UniProtKB-SubCell"/>
</dbReference>
<evidence type="ECO:0000256" key="6">
    <source>
        <dbReference type="ARBA" id="ARBA00023315"/>
    </source>
</evidence>
<dbReference type="NCBIfam" id="NF005919">
    <property type="entry name" value="PRK07920.1"/>
    <property type="match status" value="1"/>
</dbReference>
<evidence type="ECO:0000313" key="7">
    <source>
        <dbReference type="EMBL" id="SIS48122.1"/>
    </source>
</evidence>
<dbReference type="Pfam" id="PF03279">
    <property type="entry name" value="Lip_A_acyltrans"/>
    <property type="match status" value="1"/>
</dbReference>
<accession>A0A1N7JFH3</accession>
<keyword evidence="6" id="KW-0012">Acyltransferase</keyword>
<evidence type="ECO:0000256" key="1">
    <source>
        <dbReference type="ARBA" id="ARBA00004533"/>
    </source>
</evidence>